<evidence type="ECO:0000256" key="1">
    <source>
        <dbReference type="SAM" id="Phobius"/>
    </source>
</evidence>
<sequence>MQNAVKAAQPGWALAVKVPVVITLYFWLIKIMATTVGETAADYLAVDLHLGLVATSAVMTLLFIGVLAAQMRASRYVPWLYWLTVTLISVVGTLLTDNLTDQLGVPLPVSTALFAGALLATFAIWWGSERDLSIHSIATPKREGFYWATILFTFALGTAGGDLAAERLQLGYALSALLFGGAIALTAAAYYLFKASAVTTFWIAYILTRPLGATLGDWLSKPGAEGGLGLGTMGTSALFLVTILVLVIYLTATRRDQLQRSSSPGSTASSTLS</sequence>
<organism evidence="2">
    <name type="scientific">Thiomonas intermedia (strain K12)</name>
    <name type="common">Thiobacillus intermedius</name>
    <dbReference type="NCBI Taxonomy" id="75379"/>
    <lineage>
        <taxon>Bacteria</taxon>
        <taxon>Pseudomonadati</taxon>
        <taxon>Pseudomonadota</taxon>
        <taxon>Betaproteobacteria</taxon>
        <taxon>Burkholderiales</taxon>
        <taxon>Thiomonas</taxon>
    </lineage>
</organism>
<reference evidence="2" key="1">
    <citation type="submission" date="2010-04" db="EMBL/GenBank/DDBJ databases">
        <title>Complete sequence of Thiomonas intermedia K12.</title>
        <authorList>
            <consortium name="US DOE Joint Genome Institute"/>
            <person name="Lucas S."/>
            <person name="Copeland A."/>
            <person name="Lapidus A."/>
            <person name="Cheng J.-F."/>
            <person name="Bruce D."/>
            <person name="Goodwin L."/>
            <person name="Pitluck S."/>
            <person name="Davenport K."/>
            <person name="Detter J.C."/>
            <person name="Han C."/>
            <person name="Tapia R."/>
            <person name="Land M."/>
            <person name="Hauser L."/>
            <person name="Kyrpides N."/>
            <person name="Ovchinnikova G."/>
            <person name="Kerfeld C.A."/>
            <person name="Cannon G.C."/>
            <person name="Heinhorst S."/>
            <person name="Woyke T."/>
        </authorList>
    </citation>
    <scope>NUCLEOTIDE SEQUENCE [LARGE SCALE GENOMIC DNA]</scope>
    <source>
        <strain evidence="2">K12</strain>
    </source>
</reference>
<dbReference type="InterPro" id="IPR007136">
    <property type="entry name" value="DUF347"/>
</dbReference>
<accession>D5X6T8</accession>
<feature type="transmembrane region" description="Helical" evidence="1">
    <location>
        <begin position="200"/>
        <end position="219"/>
    </location>
</feature>
<dbReference type="AlphaFoldDB" id="D5X6T8"/>
<dbReference type="Pfam" id="PF03988">
    <property type="entry name" value="DUF347"/>
    <property type="match status" value="4"/>
</dbReference>
<protein>
    <recommendedName>
        <fullName evidence="3">Membrane-anchored protein</fullName>
    </recommendedName>
</protein>
<dbReference type="EMBL" id="CP002021">
    <property type="protein sequence ID" value="ADG32085.1"/>
    <property type="molecule type" value="Genomic_DNA"/>
</dbReference>
<keyword evidence="1" id="KW-0812">Transmembrane</keyword>
<feature type="transmembrane region" description="Helical" evidence="1">
    <location>
        <begin position="231"/>
        <end position="252"/>
    </location>
</feature>
<name>D5X6T8_THIK1</name>
<evidence type="ECO:0000313" key="2">
    <source>
        <dbReference type="EMBL" id="ADG32085.1"/>
    </source>
</evidence>
<dbReference type="BioCyc" id="TINT75379:TINT_RS13735-MONOMER"/>
<proteinExistence type="predicted"/>
<dbReference type="HOGENOM" id="CLU_070268_0_0_4"/>
<evidence type="ECO:0008006" key="3">
    <source>
        <dbReference type="Google" id="ProtNLM"/>
    </source>
</evidence>
<dbReference type="KEGG" id="tin:Tint_2744"/>
<feature type="transmembrane region" description="Helical" evidence="1">
    <location>
        <begin position="49"/>
        <end position="69"/>
    </location>
</feature>
<dbReference type="STRING" id="75379.Tint_2744"/>
<feature type="transmembrane region" description="Helical" evidence="1">
    <location>
        <begin position="76"/>
        <end position="95"/>
    </location>
</feature>
<keyword evidence="1" id="KW-1133">Transmembrane helix</keyword>
<feature type="transmembrane region" description="Helical" evidence="1">
    <location>
        <begin position="145"/>
        <end position="165"/>
    </location>
</feature>
<keyword evidence="1" id="KW-0472">Membrane</keyword>
<feature type="transmembrane region" description="Helical" evidence="1">
    <location>
        <begin position="171"/>
        <end position="193"/>
    </location>
</feature>
<feature type="transmembrane region" description="Helical" evidence="1">
    <location>
        <begin position="107"/>
        <end position="125"/>
    </location>
</feature>
<gene>
    <name evidence="2" type="ordered locus">Tint_2744</name>
</gene>
<dbReference type="eggNOG" id="COG4705">
    <property type="taxonomic scope" value="Bacteria"/>
</dbReference>
<feature type="transmembrane region" description="Helical" evidence="1">
    <location>
        <begin position="12"/>
        <end position="29"/>
    </location>
</feature>